<keyword evidence="5 7" id="KW-1133">Transmembrane helix</keyword>
<feature type="domain" description="SSD" evidence="8">
    <location>
        <begin position="601"/>
        <end position="761"/>
    </location>
</feature>
<feature type="transmembrane region" description="Helical" evidence="7">
    <location>
        <begin position="405"/>
        <end position="422"/>
    </location>
</feature>
<dbReference type="PROSITE" id="PS50156">
    <property type="entry name" value="SSD"/>
    <property type="match status" value="2"/>
</dbReference>
<evidence type="ECO:0000256" key="2">
    <source>
        <dbReference type="ARBA" id="ARBA00010157"/>
    </source>
</evidence>
<dbReference type="Pfam" id="PF03176">
    <property type="entry name" value="MMPL"/>
    <property type="match status" value="2"/>
</dbReference>
<dbReference type="EMBL" id="CAADFP010000149">
    <property type="protein sequence ID" value="VFK31768.1"/>
    <property type="molecule type" value="Genomic_DNA"/>
</dbReference>
<dbReference type="InterPro" id="IPR050545">
    <property type="entry name" value="Mycobact_MmpL"/>
</dbReference>
<evidence type="ECO:0000256" key="1">
    <source>
        <dbReference type="ARBA" id="ARBA00004651"/>
    </source>
</evidence>
<feature type="transmembrane region" description="Helical" evidence="7">
    <location>
        <begin position="322"/>
        <end position="343"/>
    </location>
</feature>
<evidence type="ECO:0000256" key="3">
    <source>
        <dbReference type="ARBA" id="ARBA00022475"/>
    </source>
</evidence>
<protein>
    <recommendedName>
        <fullName evidence="8">SSD domain-containing protein</fullName>
    </recommendedName>
</protein>
<evidence type="ECO:0000313" key="10">
    <source>
        <dbReference type="EMBL" id="VFK31768.1"/>
    </source>
</evidence>
<feature type="transmembrane region" description="Helical" evidence="7">
    <location>
        <begin position="609"/>
        <end position="628"/>
    </location>
</feature>
<feature type="transmembrane region" description="Helical" evidence="7">
    <location>
        <begin position="250"/>
        <end position="274"/>
    </location>
</feature>
<evidence type="ECO:0000256" key="4">
    <source>
        <dbReference type="ARBA" id="ARBA00022692"/>
    </source>
</evidence>
<evidence type="ECO:0000313" key="9">
    <source>
        <dbReference type="EMBL" id="VFK17785.1"/>
    </source>
</evidence>
<dbReference type="Gene3D" id="1.20.1640.10">
    <property type="entry name" value="Multidrug efflux transporter AcrB transmembrane domain"/>
    <property type="match status" value="2"/>
</dbReference>
<dbReference type="GO" id="GO:0005886">
    <property type="term" value="C:plasma membrane"/>
    <property type="evidence" value="ECO:0007669"/>
    <property type="project" value="UniProtKB-SubCell"/>
</dbReference>
<comment type="subcellular location">
    <subcellularLocation>
        <location evidence="1">Cell membrane</location>
        <topology evidence="1">Multi-pass membrane protein</topology>
    </subcellularLocation>
</comment>
<gene>
    <name evidence="9" type="ORF">BECKLPF1236A_GA0070988_101803</name>
    <name evidence="10" type="ORF">BECKLPF1236C_GA0070990_101493</name>
</gene>
<keyword evidence="3" id="KW-1003">Cell membrane</keyword>
<keyword evidence="4 7" id="KW-0812">Transmembrane</keyword>
<dbReference type="SUPFAM" id="SSF82866">
    <property type="entry name" value="Multidrug efflux transporter AcrB transmembrane domain"/>
    <property type="match status" value="2"/>
</dbReference>
<reference evidence="10" key="1">
    <citation type="submission" date="2019-02" db="EMBL/GenBank/DDBJ databases">
        <authorList>
            <person name="Gruber-Vodicka R. H."/>
            <person name="Seah K. B. B."/>
        </authorList>
    </citation>
    <scope>NUCLEOTIDE SEQUENCE</scope>
    <source>
        <strain evidence="9">BECK_S312</strain>
        <strain evidence="10">BECK_S426</strain>
    </source>
</reference>
<evidence type="ECO:0000256" key="5">
    <source>
        <dbReference type="ARBA" id="ARBA00022989"/>
    </source>
</evidence>
<dbReference type="PANTHER" id="PTHR33406">
    <property type="entry name" value="MEMBRANE PROTEIN MJ1562-RELATED"/>
    <property type="match status" value="1"/>
</dbReference>
<evidence type="ECO:0000259" key="8">
    <source>
        <dbReference type="PROSITE" id="PS50156"/>
    </source>
</evidence>
<keyword evidence="6 7" id="KW-0472">Membrane</keyword>
<evidence type="ECO:0000256" key="7">
    <source>
        <dbReference type="SAM" id="Phobius"/>
    </source>
</evidence>
<comment type="similarity">
    <text evidence="2">Belongs to the resistance-nodulation-cell division (RND) (TC 2.A.6) family. MmpL subfamily.</text>
</comment>
<feature type="transmembrane region" description="Helical" evidence="7">
    <location>
        <begin position="738"/>
        <end position="759"/>
    </location>
</feature>
<feature type="transmembrane region" description="Helical" evidence="7">
    <location>
        <begin position="635"/>
        <end position="655"/>
    </location>
</feature>
<feature type="transmembrane region" description="Helical" evidence="7">
    <location>
        <begin position="703"/>
        <end position="732"/>
    </location>
</feature>
<feature type="transmembrane region" description="Helical" evidence="7">
    <location>
        <begin position="355"/>
        <end position="378"/>
    </location>
</feature>
<accession>A0A450XR65</accession>
<feature type="transmembrane region" description="Helical" evidence="7">
    <location>
        <begin position="280"/>
        <end position="301"/>
    </location>
</feature>
<feature type="domain" description="SSD" evidence="8">
    <location>
        <begin position="250"/>
        <end position="377"/>
    </location>
</feature>
<dbReference type="PANTHER" id="PTHR33406:SF6">
    <property type="entry name" value="MEMBRANE PROTEIN YDGH-RELATED"/>
    <property type="match status" value="1"/>
</dbReference>
<proteinExistence type="inferred from homology"/>
<name>A0A450XR65_9GAMM</name>
<dbReference type="InterPro" id="IPR004869">
    <property type="entry name" value="MMPL_dom"/>
</dbReference>
<dbReference type="InterPro" id="IPR000731">
    <property type="entry name" value="SSD"/>
</dbReference>
<dbReference type="AlphaFoldDB" id="A0A450XR65"/>
<dbReference type="EMBL" id="CAADFM010000180">
    <property type="protein sequence ID" value="VFK17785.1"/>
    <property type="molecule type" value="Genomic_DNA"/>
</dbReference>
<feature type="transmembrane region" description="Helical" evidence="7">
    <location>
        <begin position="226"/>
        <end position="243"/>
    </location>
</feature>
<sequence>MTEMEQRFSAWVMRRRWWFLVLAPIMVLALASGLGGITFKTDYRVFFSEDNPQLMAFDEIENTYAQNDNVVFLLVPRNGEVFTRETLAALERLTEMAWQLPYSLRVDSITNFQHTEARGDDLIVRRLVDNAEEMSDAEIERVREIALAEPLVVKRLAPEDARVTIVNVTIQLPRIDETREGPEVVMAARETAREIRALYPHLDVHLSGIVIMNHAFYESAMNDMRSLIPMSFAVMVVALMLLLRGAGGTFATSLIIFMSILAGMGVGAYSGIFLTPPSSVSPIIILTMAIANSVHILVIFYHELRSTSGAARIDAMQESLRINLQPIFLTSLTTIIGFLSLNFSDVPPFRDLGNLVAMGVGASFLLSVTFLPALMTLLPIHARRIETNGGIMDRFGDFVVRHRHWLFWSMGGVVIVLIAFIPRNELNDVFVRYFDESIDFRRDADLLDEHLGGLYRVDYSLDTGKSNGIHEPAFLGEAEAFVDWLRERPEITHVNSVTDIFKRLNKDLHGGDPDWYRLPAERDFAAQCLLLYEMSLPYGLDLNNQINVDKSAILVTVSTRVLSTKKLLALDEDARQWLSDNAPTLHRIQEGAGPTMMFAHIGARNIRSMLFATVLALALISVILIATLRSLKIGFTSMVPNLVPAGMAFGVWGMLVGEIGLALSITISMTLGIVVDDTIHFLSKYLRARREAKLPPESAVRYAFSHVGMALMITSLALIAGFLVLTLSSFYLNSSMGMMTAMVLFMALVADFLFLPPLLMRIERG</sequence>
<evidence type="ECO:0000256" key="6">
    <source>
        <dbReference type="ARBA" id="ARBA00023136"/>
    </source>
</evidence>
<feature type="transmembrane region" description="Helical" evidence="7">
    <location>
        <begin position="661"/>
        <end position="682"/>
    </location>
</feature>
<organism evidence="10">
    <name type="scientific">Candidatus Kentrum sp. LPFa</name>
    <dbReference type="NCBI Taxonomy" id="2126335"/>
    <lineage>
        <taxon>Bacteria</taxon>
        <taxon>Pseudomonadati</taxon>
        <taxon>Pseudomonadota</taxon>
        <taxon>Gammaproteobacteria</taxon>
        <taxon>Candidatus Kentrum</taxon>
    </lineage>
</organism>